<evidence type="ECO:0000313" key="4">
    <source>
        <dbReference type="EMBL" id="GEO10575.1"/>
    </source>
</evidence>
<keyword evidence="2" id="KW-0560">Oxidoreductase</keyword>
<sequence>MSDNLVYDVAIIGGGLAGLSLAIQCADAQYSVVLFEKEEYPYHKVCGEYISLESWDFLHRIGADLKSFNLPLIKTLHLSDVKGKTYSFNLPLGGFGISRHALDHRLFKIAQSKGVTVFTNCKVTDVSFSNDLFTVSSAGRQVRAKVAAGSFGKRSNLDIKWKRSFVSQKTERLNNYVGIKYHIKYEHDKDSISLHNFYNGYCGLSKIEDDKSCLCYLTTASNLKSCGNSIEEMQRQVLFKNPKLKSVFTSAEFLYKEPLAISQISFSKKSQVENHVLMLGDAAGMISPLCGNGMSMAMHSSKISFDCIKLFLEGKVSRNIMEEKYEADWKKAFSLRLWVGRNVQRFFGGNTSTSLFLQTMHSVPPLAKALIKSTHGTSF</sequence>
<feature type="domain" description="FAD-dependent oxidoreductase 2 FAD-binding" evidence="3">
    <location>
        <begin position="8"/>
        <end position="40"/>
    </location>
</feature>
<evidence type="ECO:0000256" key="2">
    <source>
        <dbReference type="ARBA" id="ARBA00023002"/>
    </source>
</evidence>
<dbReference type="OrthoDB" id="1142316at2"/>
<organism evidence="4 5">
    <name type="scientific">Segetibacter aerophilus</name>
    <dbReference type="NCBI Taxonomy" id="670293"/>
    <lineage>
        <taxon>Bacteria</taxon>
        <taxon>Pseudomonadati</taxon>
        <taxon>Bacteroidota</taxon>
        <taxon>Chitinophagia</taxon>
        <taxon>Chitinophagales</taxon>
        <taxon>Chitinophagaceae</taxon>
        <taxon>Segetibacter</taxon>
    </lineage>
</organism>
<dbReference type="GO" id="GO:0016491">
    <property type="term" value="F:oxidoreductase activity"/>
    <property type="evidence" value="ECO:0007669"/>
    <property type="project" value="UniProtKB-KW"/>
</dbReference>
<keyword evidence="1" id="KW-0285">Flavoprotein</keyword>
<evidence type="ECO:0000259" key="3">
    <source>
        <dbReference type="Pfam" id="PF00890"/>
    </source>
</evidence>
<dbReference type="Pfam" id="PF00890">
    <property type="entry name" value="FAD_binding_2"/>
    <property type="match status" value="1"/>
</dbReference>
<name>A0A512BFA9_9BACT</name>
<comment type="caution">
    <text evidence="4">The sequence shown here is derived from an EMBL/GenBank/DDBJ whole genome shotgun (WGS) entry which is preliminary data.</text>
</comment>
<gene>
    <name evidence="4" type="ORF">SAE01_30710</name>
</gene>
<dbReference type="SUPFAM" id="SSF51905">
    <property type="entry name" value="FAD/NAD(P)-binding domain"/>
    <property type="match status" value="1"/>
</dbReference>
<dbReference type="PANTHER" id="PTHR42685">
    <property type="entry name" value="GERANYLGERANYL DIPHOSPHATE REDUCTASE"/>
    <property type="match status" value="1"/>
</dbReference>
<dbReference type="PRINTS" id="PR00420">
    <property type="entry name" value="RNGMNOXGNASE"/>
</dbReference>
<dbReference type="PANTHER" id="PTHR42685:SF22">
    <property type="entry name" value="CONDITIONED MEDIUM FACTOR RECEPTOR 1"/>
    <property type="match status" value="1"/>
</dbReference>
<dbReference type="InterPro" id="IPR003953">
    <property type="entry name" value="FAD-dep_OxRdtase_2_FAD-bd"/>
</dbReference>
<evidence type="ECO:0000313" key="5">
    <source>
        <dbReference type="Proteomes" id="UP000321513"/>
    </source>
</evidence>
<reference evidence="4 5" key="1">
    <citation type="submission" date="2019-07" db="EMBL/GenBank/DDBJ databases">
        <title>Whole genome shotgun sequence of Segetibacter aerophilus NBRC 106135.</title>
        <authorList>
            <person name="Hosoyama A."/>
            <person name="Uohara A."/>
            <person name="Ohji S."/>
            <person name="Ichikawa N."/>
        </authorList>
    </citation>
    <scope>NUCLEOTIDE SEQUENCE [LARGE SCALE GENOMIC DNA]</scope>
    <source>
        <strain evidence="4 5">NBRC 106135</strain>
    </source>
</reference>
<proteinExistence type="predicted"/>
<keyword evidence="5" id="KW-1185">Reference proteome</keyword>
<evidence type="ECO:0000256" key="1">
    <source>
        <dbReference type="ARBA" id="ARBA00022630"/>
    </source>
</evidence>
<dbReference type="RefSeq" id="WP_147204687.1">
    <property type="nucleotide sequence ID" value="NZ_BJYT01000011.1"/>
</dbReference>
<dbReference type="Proteomes" id="UP000321513">
    <property type="component" value="Unassembled WGS sequence"/>
</dbReference>
<protein>
    <submittedName>
        <fullName evidence="4">FAD-dependent oxidoreductase</fullName>
    </submittedName>
</protein>
<dbReference type="InterPro" id="IPR036188">
    <property type="entry name" value="FAD/NAD-bd_sf"/>
</dbReference>
<dbReference type="EMBL" id="BJYT01000011">
    <property type="protein sequence ID" value="GEO10575.1"/>
    <property type="molecule type" value="Genomic_DNA"/>
</dbReference>
<dbReference type="AlphaFoldDB" id="A0A512BFA9"/>
<accession>A0A512BFA9</accession>
<dbReference type="Gene3D" id="3.50.50.60">
    <property type="entry name" value="FAD/NAD(P)-binding domain"/>
    <property type="match status" value="1"/>
</dbReference>
<dbReference type="InterPro" id="IPR050407">
    <property type="entry name" value="Geranylgeranyl_reductase"/>
</dbReference>